<accession>A0A445B9A3</accession>
<dbReference type="EMBL" id="SDMP01000010">
    <property type="protein sequence ID" value="RYR35252.1"/>
    <property type="molecule type" value="Genomic_DNA"/>
</dbReference>
<comment type="caution">
    <text evidence="2">The sequence shown here is derived from an EMBL/GenBank/DDBJ whole genome shotgun (WGS) entry which is preliminary data.</text>
</comment>
<sequence length="377" mass="42491">MKFSSSSSTTSAAQRNLTNSRILCHNPATIPSNISPVEAVWLQSFYNKTEKEQNKHAITVAVATAAVADAVVAATQATVAVVRLTSHGRNTMLGAGHKICGIEIRIFRQWRKEKEKGRRETGDQRRGRRRGGCYCHRRRRCELREKRVLGEERESSRTREIDPRFAAVLPSFSPPANCRREAVPFISAHSRFCYHHPILSLEISKPPLVAPSLSPPLPPCIPTAPPSPPLESRRERREGGEQSRIQLHPHHCGRDRRRQTWWVAERQSSRLRLERRCGFVAAGEEEDASWRSGRRCAMGQSEPRRTVGVLTVAGKGFRPPQLQAEFLPLETLLPSPEMFAVDPPEFWPPPELLLPPVRNRNCFVSLVHVAMIIADVD</sequence>
<proteinExistence type="predicted"/>
<reference evidence="2 3" key="1">
    <citation type="submission" date="2019-01" db="EMBL/GenBank/DDBJ databases">
        <title>Sequencing of cultivated peanut Arachis hypogaea provides insights into genome evolution and oil improvement.</title>
        <authorList>
            <person name="Chen X."/>
        </authorList>
    </citation>
    <scope>NUCLEOTIDE SEQUENCE [LARGE SCALE GENOMIC DNA]</scope>
    <source>
        <strain evidence="3">cv. Fuhuasheng</strain>
        <tissue evidence="2">Leaves</tissue>
    </source>
</reference>
<dbReference type="AlphaFoldDB" id="A0A445B9A3"/>
<feature type="compositionally biased region" description="Pro residues" evidence="1">
    <location>
        <begin position="217"/>
        <end position="229"/>
    </location>
</feature>
<feature type="region of interest" description="Disordered" evidence="1">
    <location>
        <begin position="217"/>
        <end position="252"/>
    </location>
</feature>
<gene>
    <name evidence="2" type="ORF">Ahy_A10g050397</name>
</gene>
<name>A0A445B9A3_ARAHY</name>
<dbReference type="Proteomes" id="UP000289738">
    <property type="component" value="Chromosome A10"/>
</dbReference>
<protein>
    <submittedName>
        <fullName evidence="2">Uncharacterized protein</fullName>
    </submittedName>
</protein>
<evidence type="ECO:0000256" key="1">
    <source>
        <dbReference type="SAM" id="MobiDB-lite"/>
    </source>
</evidence>
<evidence type="ECO:0000313" key="2">
    <source>
        <dbReference type="EMBL" id="RYR35252.1"/>
    </source>
</evidence>
<keyword evidence="3" id="KW-1185">Reference proteome</keyword>
<organism evidence="2 3">
    <name type="scientific">Arachis hypogaea</name>
    <name type="common">Peanut</name>
    <dbReference type="NCBI Taxonomy" id="3818"/>
    <lineage>
        <taxon>Eukaryota</taxon>
        <taxon>Viridiplantae</taxon>
        <taxon>Streptophyta</taxon>
        <taxon>Embryophyta</taxon>
        <taxon>Tracheophyta</taxon>
        <taxon>Spermatophyta</taxon>
        <taxon>Magnoliopsida</taxon>
        <taxon>eudicotyledons</taxon>
        <taxon>Gunneridae</taxon>
        <taxon>Pentapetalae</taxon>
        <taxon>rosids</taxon>
        <taxon>fabids</taxon>
        <taxon>Fabales</taxon>
        <taxon>Fabaceae</taxon>
        <taxon>Papilionoideae</taxon>
        <taxon>50 kb inversion clade</taxon>
        <taxon>dalbergioids sensu lato</taxon>
        <taxon>Dalbergieae</taxon>
        <taxon>Pterocarpus clade</taxon>
        <taxon>Arachis</taxon>
    </lineage>
</organism>
<dbReference type="STRING" id="3818.A0A445B9A3"/>
<feature type="compositionally biased region" description="Basic and acidic residues" evidence="1">
    <location>
        <begin position="231"/>
        <end position="241"/>
    </location>
</feature>
<evidence type="ECO:0000313" key="3">
    <source>
        <dbReference type="Proteomes" id="UP000289738"/>
    </source>
</evidence>